<evidence type="ECO:0000313" key="2">
    <source>
        <dbReference type="Proteomes" id="UP000537718"/>
    </source>
</evidence>
<dbReference type="InterPro" id="IPR014710">
    <property type="entry name" value="RmlC-like_jellyroll"/>
</dbReference>
<dbReference type="Gene3D" id="2.60.120.10">
    <property type="entry name" value="Jelly Rolls"/>
    <property type="match status" value="1"/>
</dbReference>
<evidence type="ECO:0000313" key="1">
    <source>
        <dbReference type="EMBL" id="MBB5619436.1"/>
    </source>
</evidence>
<dbReference type="SUPFAM" id="SSF51206">
    <property type="entry name" value="cAMP-binding domain-like"/>
    <property type="match status" value="1"/>
</dbReference>
<dbReference type="EMBL" id="JACHCF010000001">
    <property type="protein sequence ID" value="MBB5619436.1"/>
    <property type="molecule type" value="Genomic_DNA"/>
</dbReference>
<comment type="caution">
    <text evidence="1">The sequence shown here is derived from an EMBL/GenBank/DDBJ whole genome shotgun (WGS) entry which is preliminary data.</text>
</comment>
<reference evidence="1 2" key="1">
    <citation type="submission" date="2020-08" db="EMBL/GenBank/DDBJ databases">
        <title>Genomic Encyclopedia of Type Strains, Phase IV (KMG-V): Genome sequencing to study the core and pangenomes of soil and plant-associated prokaryotes.</title>
        <authorList>
            <person name="Whitman W."/>
        </authorList>
    </citation>
    <scope>NUCLEOTIDE SEQUENCE [LARGE SCALE GENOMIC DNA]</scope>
    <source>
        <strain evidence="1 2">MP7CTX6</strain>
    </source>
</reference>
<gene>
    <name evidence="1" type="ORF">HDE69_000472</name>
</gene>
<proteinExistence type="predicted"/>
<dbReference type="InterPro" id="IPR018490">
    <property type="entry name" value="cNMP-bd_dom_sf"/>
</dbReference>
<name>A0A7W8YPG7_9SPHI</name>
<accession>A0A7W8YPG7</accession>
<dbReference type="AlphaFoldDB" id="A0A7W8YPG7"/>
<organism evidence="1 2">
    <name type="scientific">Pedobacter cryoconitis</name>
    <dbReference type="NCBI Taxonomy" id="188932"/>
    <lineage>
        <taxon>Bacteria</taxon>
        <taxon>Pseudomonadati</taxon>
        <taxon>Bacteroidota</taxon>
        <taxon>Sphingobacteriia</taxon>
        <taxon>Sphingobacteriales</taxon>
        <taxon>Sphingobacteriaceae</taxon>
        <taxon>Pedobacter</taxon>
    </lineage>
</organism>
<protein>
    <submittedName>
        <fullName evidence="1">CRP-like cAMP-binding protein</fullName>
    </submittedName>
</protein>
<sequence>MAISPHAFQQLILMLEKLMPLSSVVKVMLIDMVFEEVSKKGTRILNQREIQKRLWFIFDGSAREFKEDKNAEVQEQTLWFSFNGDLLYTIPGFFSETAAPSSIELLEDSHLIYMNVEDYLRLEKEMDFLFKKIRDHYDAVRQEYQRNRLHLSGKQKYLQLFTAHPSLFNNAKMKDIAYFLGISPNSLSRFRKDN</sequence>
<dbReference type="Proteomes" id="UP000537718">
    <property type="component" value="Unassembled WGS sequence"/>
</dbReference>
<dbReference type="RefSeq" id="WP_183865575.1">
    <property type="nucleotide sequence ID" value="NZ_JACHCF010000001.1"/>
</dbReference>